<comment type="caution">
    <text evidence="3">The sequence shown here is derived from an EMBL/GenBank/DDBJ whole genome shotgun (WGS) entry which is preliminary data.</text>
</comment>
<dbReference type="Pfam" id="PF03641">
    <property type="entry name" value="Lysine_decarbox"/>
    <property type="match status" value="1"/>
</dbReference>
<dbReference type="PANTHER" id="PTHR31223:SF70">
    <property type="entry name" value="LOG FAMILY PROTEIN YJL055W"/>
    <property type="match status" value="1"/>
</dbReference>
<comment type="similarity">
    <text evidence="1 2">Belongs to the LOG family.</text>
</comment>
<keyword evidence="2" id="KW-0378">Hydrolase</keyword>
<evidence type="ECO:0000256" key="1">
    <source>
        <dbReference type="ARBA" id="ARBA00006763"/>
    </source>
</evidence>
<gene>
    <name evidence="3" type="primary">yvdD</name>
    <name evidence="3" type="ORF">PAECIP111802_05794</name>
</gene>
<proteinExistence type="inferred from homology"/>
<dbReference type="NCBIfam" id="TIGR00730">
    <property type="entry name" value="Rossman fold protein, TIGR00730 family"/>
    <property type="match status" value="1"/>
</dbReference>
<dbReference type="EMBL" id="CAJVCE010000022">
    <property type="protein sequence ID" value="CAG7654498.1"/>
    <property type="molecule type" value="Genomic_DNA"/>
</dbReference>
<dbReference type="PANTHER" id="PTHR31223">
    <property type="entry name" value="LOG FAMILY PROTEIN YJL055W"/>
    <property type="match status" value="1"/>
</dbReference>
<keyword evidence="2" id="KW-0203">Cytokinin biosynthesis</keyword>
<dbReference type="Proteomes" id="UP000730618">
    <property type="component" value="Unassembled WGS sequence"/>
</dbReference>
<dbReference type="InterPro" id="IPR005269">
    <property type="entry name" value="LOG"/>
</dbReference>
<dbReference type="RefSeq" id="WP_218101996.1">
    <property type="nucleotide sequence ID" value="NZ_CAJVCE010000022.1"/>
</dbReference>
<evidence type="ECO:0000256" key="2">
    <source>
        <dbReference type="RuleBase" id="RU363015"/>
    </source>
</evidence>
<accession>A0ABM8VQQ9</accession>
<protein>
    <recommendedName>
        <fullName evidence="2">Cytokinin riboside 5'-monophosphate phosphoribohydrolase</fullName>
        <ecNumber evidence="2">3.2.2.n1</ecNumber>
    </recommendedName>
</protein>
<dbReference type="EC" id="3.2.2.n1" evidence="2"/>
<name>A0ABM8VQQ9_9BACL</name>
<organism evidence="3 4">
    <name type="scientific">Paenibacillus allorhizosphaerae</name>
    <dbReference type="NCBI Taxonomy" id="2849866"/>
    <lineage>
        <taxon>Bacteria</taxon>
        <taxon>Bacillati</taxon>
        <taxon>Bacillota</taxon>
        <taxon>Bacilli</taxon>
        <taxon>Bacillales</taxon>
        <taxon>Paenibacillaceae</taxon>
        <taxon>Paenibacillus</taxon>
    </lineage>
</organism>
<dbReference type="InterPro" id="IPR031100">
    <property type="entry name" value="LOG_fam"/>
</dbReference>
<evidence type="ECO:0000313" key="4">
    <source>
        <dbReference type="Proteomes" id="UP000730618"/>
    </source>
</evidence>
<reference evidence="3 4" key="1">
    <citation type="submission" date="2021-06" db="EMBL/GenBank/DDBJ databases">
        <authorList>
            <person name="Criscuolo A."/>
        </authorList>
    </citation>
    <scope>NUCLEOTIDE SEQUENCE [LARGE SCALE GENOMIC DNA]</scope>
    <source>
        <strain evidence="4">CIP 111802</strain>
    </source>
</reference>
<keyword evidence="4" id="KW-1185">Reference proteome</keyword>
<sequence>MKRICVFAGSNTGNSPEYAQAAKLLGQELASREMELVYGGSRMGLMGLIADTVLAGGGKAIGVMPKGLFRGEMVHSGLTELREVDNMHQRKAAMSELADAFVALPGGLGTFEELFEVLSWSQLGIHQKPVGLLNVKQFYTPLSALISHAIGAGFARPSNMDLFLVEEHPAELVNGLQRFTRTEQQNKWGSA</sequence>
<evidence type="ECO:0000313" key="3">
    <source>
        <dbReference type="EMBL" id="CAG7654498.1"/>
    </source>
</evidence>